<evidence type="ECO:0000259" key="3">
    <source>
        <dbReference type="Pfam" id="PF03358"/>
    </source>
</evidence>
<dbReference type="Gene3D" id="3.40.50.360">
    <property type="match status" value="1"/>
</dbReference>
<keyword evidence="1" id="KW-0285">Flavoprotein</keyword>
<feature type="domain" description="NADPH-dependent FMN reductase-like" evidence="3">
    <location>
        <begin position="3"/>
        <end position="133"/>
    </location>
</feature>
<evidence type="ECO:0000256" key="2">
    <source>
        <dbReference type="ARBA" id="ARBA00022643"/>
    </source>
</evidence>
<dbReference type="Proteomes" id="UP000262325">
    <property type="component" value="Unassembled WGS sequence"/>
</dbReference>
<sequence length="211" mass="23618">MFNILCIVGSRRKNGNTATLVKEAMKAFDTEEVQAELIFLDDYSFESCNGCNGCQNSFTCVIDDDMQKIYPKILASDAIVLGSPTYFYNITAETKAFIDRCFCLDFFDEDDRSVWISINDTGKQKYAAVISVAEQHSEKDMGVTPEVMKDSLESLGYRVVDVVKALGLFSAGEAAHDTTALQDAYNAGEKLLRTLRLRRKIEILVQNKKSE</sequence>
<keyword evidence="2" id="KW-0288">FMN</keyword>
<dbReference type="PANTHER" id="PTHR43278">
    <property type="entry name" value="NAD(P)H-DEPENDENT FMN-CONTAINING OXIDOREDUCTASE YWQN-RELATED"/>
    <property type="match status" value="1"/>
</dbReference>
<dbReference type="SUPFAM" id="SSF52218">
    <property type="entry name" value="Flavoproteins"/>
    <property type="match status" value="1"/>
</dbReference>
<organism evidence="4 5">
    <name type="scientific">Flexistipes sinusarabici</name>
    <dbReference type="NCBI Taxonomy" id="2352"/>
    <lineage>
        <taxon>Bacteria</taxon>
        <taxon>Pseudomonadati</taxon>
        <taxon>Deferribacterota</taxon>
        <taxon>Deferribacteres</taxon>
        <taxon>Deferribacterales</taxon>
        <taxon>Flexistipitaceae</taxon>
        <taxon>Flexistipes</taxon>
    </lineage>
</organism>
<dbReference type="GO" id="GO:0016491">
    <property type="term" value="F:oxidoreductase activity"/>
    <property type="evidence" value="ECO:0007669"/>
    <property type="project" value="InterPro"/>
</dbReference>
<dbReference type="Pfam" id="PF03358">
    <property type="entry name" value="FMN_red"/>
    <property type="match status" value="1"/>
</dbReference>
<name>A0A3D5Q8Z1_FLESI</name>
<accession>A0A3D5Q8Z1</accession>
<protein>
    <submittedName>
        <fullName evidence="4">FMN reductase</fullName>
    </submittedName>
</protein>
<dbReference type="InterPro" id="IPR005025">
    <property type="entry name" value="FMN_Rdtase-like_dom"/>
</dbReference>
<reference evidence="4 5" key="1">
    <citation type="journal article" date="2018" name="Nat. Biotechnol.">
        <title>A standardized bacterial taxonomy based on genome phylogeny substantially revises the tree of life.</title>
        <authorList>
            <person name="Parks D.H."/>
            <person name="Chuvochina M."/>
            <person name="Waite D.W."/>
            <person name="Rinke C."/>
            <person name="Skarshewski A."/>
            <person name="Chaumeil P.A."/>
            <person name="Hugenholtz P."/>
        </authorList>
    </citation>
    <scope>NUCLEOTIDE SEQUENCE [LARGE SCALE GENOMIC DNA]</scope>
    <source>
        <strain evidence="4">UBA8672</strain>
    </source>
</reference>
<evidence type="ECO:0000256" key="1">
    <source>
        <dbReference type="ARBA" id="ARBA00022630"/>
    </source>
</evidence>
<dbReference type="PANTHER" id="PTHR43278:SF4">
    <property type="entry name" value="NAD(P)H-DEPENDENT FMN-CONTAINING OXIDOREDUCTASE YWQN-RELATED"/>
    <property type="match status" value="1"/>
</dbReference>
<dbReference type="InterPro" id="IPR051796">
    <property type="entry name" value="ISF_SsuE-like"/>
</dbReference>
<evidence type="ECO:0000313" key="4">
    <source>
        <dbReference type="EMBL" id="HCW92188.1"/>
    </source>
</evidence>
<evidence type="ECO:0000313" key="5">
    <source>
        <dbReference type="Proteomes" id="UP000262325"/>
    </source>
</evidence>
<proteinExistence type="predicted"/>
<dbReference type="InterPro" id="IPR029039">
    <property type="entry name" value="Flavoprotein-like_sf"/>
</dbReference>
<comment type="caution">
    <text evidence="4">The sequence shown here is derived from an EMBL/GenBank/DDBJ whole genome shotgun (WGS) entry which is preliminary data.</text>
</comment>
<gene>
    <name evidence="4" type="ORF">DHM44_00725</name>
</gene>
<dbReference type="AlphaFoldDB" id="A0A3D5Q8Z1"/>
<dbReference type="EMBL" id="DPPF01000014">
    <property type="protein sequence ID" value="HCW92188.1"/>
    <property type="molecule type" value="Genomic_DNA"/>
</dbReference>